<dbReference type="Pfam" id="PF00583">
    <property type="entry name" value="Acetyltransf_1"/>
    <property type="match status" value="1"/>
</dbReference>
<evidence type="ECO:0000259" key="3">
    <source>
        <dbReference type="PROSITE" id="PS51186"/>
    </source>
</evidence>
<dbReference type="KEGG" id="mph:MLP_19210"/>
<evidence type="ECO:0000256" key="1">
    <source>
        <dbReference type="ARBA" id="ARBA00022679"/>
    </source>
</evidence>
<feature type="domain" description="N-acetyltransferase" evidence="3">
    <location>
        <begin position="29"/>
        <end position="197"/>
    </location>
</feature>
<dbReference type="AlphaFoldDB" id="F5XT63"/>
<dbReference type="PANTHER" id="PTHR43877">
    <property type="entry name" value="AMINOALKYLPHOSPHONATE N-ACETYLTRANSFERASE-RELATED-RELATED"/>
    <property type="match status" value="1"/>
</dbReference>
<dbReference type="PROSITE" id="PS51186">
    <property type="entry name" value="GNAT"/>
    <property type="match status" value="1"/>
</dbReference>
<evidence type="ECO:0000313" key="5">
    <source>
        <dbReference type="Proteomes" id="UP000007947"/>
    </source>
</evidence>
<dbReference type="EMBL" id="AP012204">
    <property type="protein sequence ID" value="BAK34935.1"/>
    <property type="molecule type" value="Genomic_DNA"/>
</dbReference>
<name>F5XT63_MICPN</name>
<gene>
    <name evidence="4" type="ordered locus">MLP_19210</name>
</gene>
<sequence>MSRLGFQGAEDEMVTVDEVGNDGGRARRVSVRRVEPEEYEAVGELTVVAYRADGLLRGADGSADHYAPVLRDTATRDAQAEVWVAVDDHDALLGTVTWCPPGSPYREIAHSPDEAEFRMLAVPPALRRRGAARALVLACISRARAEGMRTVLLSSLPQMTAAHGLYRDLGFLRAPDLDHHPIPLVDLWAFQLSLTSPAPIESRSVQSRHSPGLESHP</sequence>
<dbReference type="InterPro" id="IPR000182">
    <property type="entry name" value="GNAT_dom"/>
</dbReference>
<dbReference type="SUPFAM" id="SSF55729">
    <property type="entry name" value="Acyl-CoA N-acyltransferases (Nat)"/>
    <property type="match status" value="1"/>
</dbReference>
<keyword evidence="2" id="KW-0012">Acyltransferase</keyword>
<dbReference type="InterPro" id="IPR050832">
    <property type="entry name" value="Bact_Acetyltransf"/>
</dbReference>
<reference evidence="4 5" key="1">
    <citation type="submission" date="2011-05" db="EMBL/GenBank/DDBJ databases">
        <title>Whole genome sequence of Microlunatus phosphovorus NM-1.</title>
        <authorList>
            <person name="Hosoyama A."/>
            <person name="Sasaki K."/>
            <person name="Harada T."/>
            <person name="Igarashi R."/>
            <person name="Kawakoshi A."/>
            <person name="Sasagawa M."/>
            <person name="Fukada J."/>
            <person name="Nakamura S."/>
            <person name="Katano Y."/>
            <person name="Hanada S."/>
            <person name="Kamagata Y."/>
            <person name="Nakamura N."/>
            <person name="Yamazaki S."/>
            <person name="Fujita N."/>
        </authorList>
    </citation>
    <scope>NUCLEOTIDE SEQUENCE [LARGE SCALE GENOMIC DNA]</scope>
    <source>
        <strain evidence="5">ATCC 700054 / DSM 10555 / JCM 9379 / NBRC 101784 / NCIMB 13414 / VKM Ac-1990 / NM-1</strain>
    </source>
</reference>
<dbReference type="Proteomes" id="UP000007947">
    <property type="component" value="Chromosome"/>
</dbReference>
<keyword evidence="5" id="KW-1185">Reference proteome</keyword>
<dbReference type="Gene3D" id="3.40.630.30">
    <property type="match status" value="1"/>
</dbReference>
<dbReference type="GO" id="GO:0016747">
    <property type="term" value="F:acyltransferase activity, transferring groups other than amino-acyl groups"/>
    <property type="evidence" value="ECO:0007669"/>
    <property type="project" value="InterPro"/>
</dbReference>
<proteinExistence type="predicted"/>
<evidence type="ECO:0000313" key="4">
    <source>
        <dbReference type="EMBL" id="BAK34935.1"/>
    </source>
</evidence>
<accession>F5XT63</accession>
<dbReference type="STRING" id="1032480.MLP_19210"/>
<evidence type="ECO:0000256" key="2">
    <source>
        <dbReference type="ARBA" id="ARBA00023315"/>
    </source>
</evidence>
<dbReference type="InterPro" id="IPR016181">
    <property type="entry name" value="Acyl_CoA_acyltransferase"/>
</dbReference>
<dbReference type="eggNOG" id="COG0456">
    <property type="taxonomic scope" value="Bacteria"/>
</dbReference>
<dbReference type="HOGENOM" id="CLU_102964_1_1_11"/>
<keyword evidence="1" id="KW-0808">Transferase</keyword>
<protein>
    <recommendedName>
        <fullName evidence="3">N-acetyltransferase domain-containing protein</fullName>
    </recommendedName>
</protein>
<organism evidence="4 5">
    <name type="scientific">Microlunatus phosphovorus (strain ATCC 700054 / DSM 10555 / JCM 9379 / NBRC 101784 / NCIMB 13414 / VKM Ac-1990 / NM-1)</name>
    <dbReference type="NCBI Taxonomy" id="1032480"/>
    <lineage>
        <taxon>Bacteria</taxon>
        <taxon>Bacillati</taxon>
        <taxon>Actinomycetota</taxon>
        <taxon>Actinomycetes</taxon>
        <taxon>Propionibacteriales</taxon>
        <taxon>Propionibacteriaceae</taxon>
        <taxon>Microlunatus</taxon>
    </lineage>
</organism>